<keyword evidence="2" id="KW-1133">Transmembrane helix</keyword>
<organism evidence="3 4">
    <name type="scientific">Aspergillus niger ATCC 13496</name>
    <dbReference type="NCBI Taxonomy" id="1353008"/>
    <lineage>
        <taxon>Eukaryota</taxon>
        <taxon>Fungi</taxon>
        <taxon>Dikarya</taxon>
        <taxon>Ascomycota</taxon>
        <taxon>Pezizomycotina</taxon>
        <taxon>Eurotiomycetes</taxon>
        <taxon>Eurotiomycetidae</taxon>
        <taxon>Eurotiales</taxon>
        <taxon>Aspergillaceae</taxon>
        <taxon>Aspergillus</taxon>
        <taxon>Aspergillus subgen. Circumdati</taxon>
    </lineage>
</organism>
<keyword evidence="2" id="KW-0812">Transmembrane</keyword>
<accession>A0A370C266</accession>
<name>A0A370C266_ASPNG</name>
<dbReference type="VEuPathDB" id="FungiDB:M747DRAFT_294701"/>
<dbReference type="EMBL" id="KZ851909">
    <property type="protein sequence ID" value="RDH21994.1"/>
    <property type="molecule type" value="Genomic_DNA"/>
</dbReference>
<evidence type="ECO:0000313" key="4">
    <source>
        <dbReference type="Proteomes" id="UP000253845"/>
    </source>
</evidence>
<reference evidence="3 4" key="1">
    <citation type="submission" date="2018-07" db="EMBL/GenBank/DDBJ databases">
        <title>Section-level genome sequencing of Aspergillus section Nigri to investigate inter- and intra-species variation.</title>
        <authorList>
            <consortium name="DOE Joint Genome Institute"/>
            <person name="Vesth T.C."/>
            <person name="Nybo J.L."/>
            <person name="Theobald S."/>
            <person name="Frisvad J.C."/>
            <person name="Larsen T.O."/>
            <person name="Nielsen K.F."/>
            <person name="Hoof J.B."/>
            <person name="Brandl J."/>
            <person name="Salamov A."/>
            <person name="Riley R."/>
            <person name="Gladden J.M."/>
            <person name="Phatale P."/>
            <person name="Nielsen M.T."/>
            <person name="Lyhne E.K."/>
            <person name="Kogle M.E."/>
            <person name="Strasser K."/>
            <person name="McDonnell E."/>
            <person name="Barry K."/>
            <person name="Clum A."/>
            <person name="Chen C."/>
            <person name="Nolan M."/>
            <person name="Sandor L."/>
            <person name="Kuo A."/>
            <person name="Lipzen A."/>
            <person name="Hainaut M."/>
            <person name="Drula E."/>
            <person name="Tsang A."/>
            <person name="Magnuson J.K."/>
            <person name="Henrissat B."/>
            <person name="Wiebenga A."/>
            <person name="Simmons B.A."/>
            <person name="Makela M.R."/>
            <person name="De vries R.P."/>
            <person name="Grigoriev I.V."/>
            <person name="Mortensen U.H."/>
            <person name="Baker S.E."/>
            <person name="Andersen M.R."/>
        </authorList>
    </citation>
    <scope>NUCLEOTIDE SEQUENCE [LARGE SCALE GENOMIC DNA]</scope>
    <source>
        <strain evidence="3 4">ATCC 13496</strain>
    </source>
</reference>
<gene>
    <name evidence="3" type="ORF">M747DRAFT_294701</name>
</gene>
<feature type="transmembrane region" description="Helical" evidence="2">
    <location>
        <begin position="42"/>
        <end position="63"/>
    </location>
</feature>
<dbReference type="AlphaFoldDB" id="A0A370C266"/>
<proteinExistence type="predicted"/>
<evidence type="ECO:0000313" key="3">
    <source>
        <dbReference type="EMBL" id="RDH21994.1"/>
    </source>
</evidence>
<evidence type="ECO:0000256" key="1">
    <source>
        <dbReference type="SAM" id="MobiDB-lite"/>
    </source>
</evidence>
<dbReference type="Proteomes" id="UP000253845">
    <property type="component" value="Unassembled WGS sequence"/>
</dbReference>
<protein>
    <submittedName>
        <fullName evidence="3">Uncharacterized protein</fullName>
    </submittedName>
</protein>
<evidence type="ECO:0000256" key="2">
    <source>
        <dbReference type="SAM" id="Phobius"/>
    </source>
</evidence>
<feature type="region of interest" description="Disordered" evidence="1">
    <location>
        <begin position="1"/>
        <end position="24"/>
    </location>
</feature>
<keyword evidence="2" id="KW-0472">Membrane</keyword>
<sequence length="66" mass="7131">MTSAQPDSYAKGPTLESNAPVNPGYQLPTELRWVNWSWRRTLLYSAGGIVIGAIAGLVVGLIVRFA</sequence>